<keyword evidence="4" id="KW-0547">Nucleotide-binding</keyword>
<sequence length="597" mass="64987">MSNRRVKDIAYDADDVEDYDDDDDYAQDEELSPEDQEQMRQGKIKVREALGNAYSVPDREIEDALWNYYYDISKTVSYLKDQFQPVRPKQQKQPSRFDQAVAAVQAPQAKKSGPSPDDVVEQAQTKGKKGNTEKHSKKADESAGGAVQAVADLSVQDAPKVKSKNLDVIAEFKKSNMKNTASFVVVGHIDHGKSTLMGRLLLDLQVINQRTIDKLRKEADTIGKSSFALAWIMDQTSDERSRGVTVDVATHAFETAKTRFTILDAPGHRDFVPNMIAGTSQADFAILVLDASPDSFESGLRGQTKEHALLLRALGVARVVVAVNKMDAVAWDRARFEDVHQQMKAFFVTAGFSAANLTFVPCAGLTGDNIVRAAPKETASWYEGPTLVNALDDAEPAERSLEKPLRMSVADVFRGGVTNPLSITGRIDAGTLQVGDQILVQPAGETAVIKGIEADGEGETSADWAVAGMLPVLHLAEIDPVHLRVGDVVCSPTNSPIRNVRALEVKILAFEHVLPQLVDVHRGRMHVPGRVSELLAVLDAKTGLEGKKKKLRVVQPGSMAKVRVELERALPLEIPGRLVLRAEGKTIAAGLIDAVVG</sequence>
<evidence type="ECO:0000256" key="11">
    <source>
        <dbReference type="ARBA" id="ARBA00063537"/>
    </source>
</evidence>
<evidence type="ECO:0000256" key="8">
    <source>
        <dbReference type="ARBA" id="ARBA00022917"/>
    </source>
</evidence>
<evidence type="ECO:0000256" key="10">
    <source>
        <dbReference type="ARBA" id="ARBA00049117"/>
    </source>
</evidence>
<dbReference type="GO" id="GO:0003924">
    <property type="term" value="F:GTPase activity"/>
    <property type="evidence" value="ECO:0007669"/>
    <property type="project" value="InterPro"/>
</dbReference>
<dbReference type="GO" id="GO:1990533">
    <property type="term" value="C:Dom34-Hbs1 complex"/>
    <property type="evidence" value="ECO:0007669"/>
    <property type="project" value="UniProtKB-ARBA"/>
</dbReference>
<dbReference type="GO" id="GO:0002184">
    <property type="term" value="P:cytoplasmic translational termination"/>
    <property type="evidence" value="ECO:0007669"/>
    <property type="project" value="UniProtKB-ARBA"/>
</dbReference>
<dbReference type="GO" id="GO:0006417">
    <property type="term" value="P:regulation of translation"/>
    <property type="evidence" value="ECO:0007669"/>
    <property type="project" value="UniProtKB-KW"/>
</dbReference>
<dbReference type="CDD" id="cd16267">
    <property type="entry name" value="HBS1-like_II"/>
    <property type="match status" value="1"/>
</dbReference>
<evidence type="ECO:0000256" key="2">
    <source>
        <dbReference type="ARBA" id="ARBA00007249"/>
    </source>
</evidence>
<evidence type="ECO:0000256" key="9">
    <source>
        <dbReference type="ARBA" id="ARBA00023134"/>
    </source>
</evidence>
<feature type="compositionally biased region" description="Basic and acidic residues" evidence="13">
    <location>
        <begin position="130"/>
        <end position="141"/>
    </location>
</feature>
<keyword evidence="7" id="KW-0810">Translation regulation</keyword>
<dbReference type="EMBL" id="ML991772">
    <property type="protein sequence ID" value="KAF2239740.1"/>
    <property type="molecule type" value="Genomic_DNA"/>
</dbReference>
<dbReference type="InterPro" id="IPR009001">
    <property type="entry name" value="Transl_elong_EF1A/Init_IF2_C"/>
</dbReference>
<keyword evidence="9" id="KW-0342">GTP-binding</keyword>
<dbReference type="Pfam" id="PF03143">
    <property type="entry name" value="GTP_EFTU_D3"/>
    <property type="match status" value="1"/>
</dbReference>
<evidence type="ECO:0000259" key="14">
    <source>
        <dbReference type="PROSITE" id="PS51722"/>
    </source>
</evidence>
<dbReference type="GO" id="GO:0003746">
    <property type="term" value="F:translation elongation factor activity"/>
    <property type="evidence" value="ECO:0007669"/>
    <property type="project" value="UniProtKB-KW"/>
</dbReference>
<comment type="subcellular location">
    <subcellularLocation>
        <location evidence="1">Cytoplasm</location>
    </subcellularLocation>
</comment>
<dbReference type="Proteomes" id="UP000800092">
    <property type="component" value="Unassembled WGS sequence"/>
</dbReference>
<dbReference type="SUPFAM" id="SSF50465">
    <property type="entry name" value="EF-Tu/eEF-1alpha/eIF2-gamma C-terminal domain"/>
    <property type="match status" value="1"/>
</dbReference>
<dbReference type="FunFam" id="3.40.50.300:FF:000204">
    <property type="entry name" value="Translation elongation factor Tu"/>
    <property type="match status" value="1"/>
</dbReference>
<keyword evidence="3" id="KW-0963">Cytoplasm</keyword>
<keyword evidence="6" id="KW-0378">Hydrolase</keyword>
<dbReference type="PROSITE" id="PS00301">
    <property type="entry name" value="G_TR_1"/>
    <property type="match status" value="1"/>
</dbReference>
<proteinExistence type="inferred from homology"/>
<dbReference type="Gene3D" id="2.40.30.10">
    <property type="entry name" value="Translation factors"/>
    <property type="match status" value="2"/>
</dbReference>
<comment type="catalytic activity">
    <reaction evidence="10">
        <text>GTP + H2O = GDP + phosphate + H(+)</text>
        <dbReference type="Rhea" id="RHEA:19669"/>
        <dbReference type="ChEBI" id="CHEBI:15377"/>
        <dbReference type="ChEBI" id="CHEBI:15378"/>
        <dbReference type="ChEBI" id="CHEBI:37565"/>
        <dbReference type="ChEBI" id="CHEBI:43474"/>
        <dbReference type="ChEBI" id="CHEBI:58189"/>
    </reaction>
    <physiologicalReaction direction="left-to-right" evidence="10">
        <dbReference type="Rhea" id="RHEA:19670"/>
    </physiologicalReaction>
</comment>
<dbReference type="Gene3D" id="3.40.50.300">
    <property type="entry name" value="P-loop containing nucleotide triphosphate hydrolases"/>
    <property type="match status" value="1"/>
</dbReference>
<comment type="similarity">
    <text evidence="2">Belongs to the TRAFAC class translation factor GTPase superfamily. Classic translation factor GTPase family. EF-Tu/EF-1A subfamily.</text>
</comment>
<evidence type="ECO:0000256" key="4">
    <source>
        <dbReference type="ARBA" id="ARBA00022741"/>
    </source>
</evidence>
<dbReference type="Pfam" id="PF08938">
    <property type="entry name" value="HBS1_N"/>
    <property type="match status" value="1"/>
</dbReference>
<dbReference type="InterPro" id="IPR050100">
    <property type="entry name" value="TRAFAC_GTPase_members"/>
</dbReference>
<evidence type="ECO:0000256" key="13">
    <source>
        <dbReference type="SAM" id="MobiDB-lite"/>
    </source>
</evidence>
<evidence type="ECO:0000256" key="5">
    <source>
        <dbReference type="ARBA" id="ARBA00022768"/>
    </source>
</evidence>
<feature type="compositionally biased region" description="Acidic residues" evidence="13">
    <location>
        <begin position="11"/>
        <end position="36"/>
    </location>
</feature>
<comment type="subunit">
    <text evidence="11">Component of the Dom34-Hbs1 complex, also named Pelota-HBS1L complex, composed of dom34 and hbs1.</text>
</comment>
<evidence type="ECO:0000256" key="3">
    <source>
        <dbReference type="ARBA" id="ARBA00022490"/>
    </source>
</evidence>
<evidence type="ECO:0000313" key="15">
    <source>
        <dbReference type="EMBL" id="KAF2239740.1"/>
    </source>
</evidence>
<dbReference type="InterPro" id="IPR004160">
    <property type="entry name" value="Transl_elong_EFTu/EF1A_C"/>
</dbReference>
<dbReference type="CDD" id="cd01883">
    <property type="entry name" value="EF1_alpha"/>
    <property type="match status" value="1"/>
</dbReference>
<feature type="domain" description="Tr-type G" evidence="14">
    <location>
        <begin position="178"/>
        <end position="402"/>
    </location>
</feature>
<dbReference type="AlphaFoldDB" id="A0A6A6HQM4"/>
<dbReference type="Pfam" id="PF00009">
    <property type="entry name" value="GTP_EFTU"/>
    <property type="match status" value="1"/>
</dbReference>
<dbReference type="InterPro" id="IPR009000">
    <property type="entry name" value="Transl_B-barrel_sf"/>
</dbReference>
<feature type="compositionally biased region" description="Basic and acidic residues" evidence="13">
    <location>
        <begin position="1"/>
        <end position="10"/>
    </location>
</feature>
<dbReference type="GO" id="GO:0005525">
    <property type="term" value="F:GTP binding"/>
    <property type="evidence" value="ECO:0007669"/>
    <property type="project" value="UniProtKB-KW"/>
</dbReference>
<gene>
    <name evidence="15" type="ORF">EV356DRAFT_499952</name>
</gene>
<keyword evidence="8" id="KW-0648">Protein biosynthesis</keyword>
<dbReference type="GO" id="GO:0005829">
    <property type="term" value="C:cytosol"/>
    <property type="evidence" value="ECO:0007669"/>
    <property type="project" value="GOC"/>
</dbReference>
<dbReference type="InterPro" id="IPR027417">
    <property type="entry name" value="P-loop_NTPase"/>
</dbReference>
<protein>
    <recommendedName>
        <fullName evidence="12">Elongation factor 1 alpha-like protein</fullName>
    </recommendedName>
</protein>
<accession>A0A6A6HQM4</accession>
<feature type="compositionally biased region" description="Low complexity" evidence="13">
    <location>
        <begin position="99"/>
        <end position="109"/>
    </location>
</feature>
<feature type="region of interest" description="Disordered" evidence="13">
    <location>
        <begin position="1"/>
        <end position="41"/>
    </location>
</feature>
<dbReference type="InterPro" id="IPR031157">
    <property type="entry name" value="G_TR_CS"/>
</dbReference>
<name>A0A6A6HQM4_VIRVR</name>
<reference evidence="15" key="1">
    <citation type="journal article" date="2020" name="Stud. Mycol.">
        <title>101 Dothideomycetes genomes: a test case for predicting lifestyles and emergence of pathogens.</title>
        <authorList>
            <person name="Haridas S."/>
            <person name="Albert R."/>
            <person name="Binder M."/>
            <person name="Bloem J."/>
            <person name="Labutti K."/>
            <person name="Salamov A."/>
            <person name="Andreopoulos B."/>
            <person name="Baker S."/>
            <person name="Barry K."/>
            <person name="Bills G."/>
            <person name="Bluhm B."/>
            <person name="Cannon C."/>
            <person name="Castanera R."/>
            <person name="Culley D."/>
            <person name="Daum C."/>
            <person name="Ezra D."/>
            <person name="Gonzalez J."/>
            <person name="Henrissat B."/>
            <person name="Kuo A."/>
            <person name="Liang C."/>
            <person name="Lipzen A."/>
            <person name="Lutzoni F."/>
            <person name="Magnuson J."/>
            <person name="Mondo S."/>
            <person name="Nolan M."/>
            <person name="Ohm R."/>
            <person name="Pangilinan J."/>
            <person name="Park H.-J."/>
            <person name="Ramirez L."/>
            <person name="Alfaro M."/>
            <person name="Sun H."/>
            <person name="Tritt A."/>
            <person name="Yoshinaga Y."/>
            <person name="Zwiers L.-H."/>
            <person name="Turgeon B."/>
            <person name="Goodwin S."/>
            <person name="Spatafora J."/>
            <person name="Crous P."/>
            <person name="Grigoriev I."/>
        </authorList>
    </citation>
    <scope>NUCLEOTIDE SEQUENCE</scope>
    <source>
        <strain evidence="15">Tuck. ex Michener</strain>
    </source>
</reference>
<dbReference type="SUPFAM" id="SSF50447">
    <property type="entry name" value="Translation proteins"/>
    <property type="match status" value="1"/>
</dbReference>
<dbReference type="SUPFAM" id="SSF52540">
    <property type="entry name" value="P-loop containing nucleoside triphosphate hydrolases"/>
    <property type="match status" value="1"/>
</dbReference>
<evidence type="ECO:0000313" key="16">
    <source>
        <dbReference type="Proteomes" id="UP000800092"/>
    </source>
</evidence>
<organism evidence="15 16">
    <name type="scientific">Viridothelium virens</name>
    <name type="common">Speckled blister lichen</name>
    <name type="synonym">Trypethelium virens</name>
    <dbReference type="NCBI Taxonomy" id="1048519"/>
    <lineage>
        <taxon>Eukaryota</taxon>
        <taxon>Fungi</taxon>
        <taxon>Dikarya</taxon>
        <taxon>Ascomycota</taxon>
        <taxon>Pezizomycotina</taxon>
        <taxon>Dothideomycetes</taxon>
        <taxon>Dothideomycetes incertae sedis</taxon>
        <taxon>Trypetheliales</taxon>
        <taxon>Trypetheliaceae</taxon>
        <taxon>Viridothelium</taxon>
    </lineage>
</organism>
<evidence type="ECO:0000256" key="12">
    <source>
        <dbReference type="ARBA" id="ARBA00074866"/>
    </source>
</evidence>
<evidence type="ECO:0000256" key="1">
    <source>
        <dbReference type="ARBA" id="ARBA00004496"/>
    </source>
</evidence>
<dbReference type="InterPro" id="IPR015033">
    <property type="entry name" value="HBS1-like_N"/>
</dbReference>
<dbReference type="FunFam" id="2.40.30.10:FF:000020">
    <property type="entry name" value="Translation elongation factor EF-1"/>
    <property type="match status" value="1"/>
</dbReference>
<feature type="region of interest" description="Disordered" evidence="13">
    <location>
        <begin position="85"/>
        <end position="145"/>
    </location>
</feature>
<dbReference type="PANTHER" id="PTHR23115">
    <property type="entry name" value="TRANSLATION FACTOR"/>
    <property type="match status" value="1"/>
</dbReference>
<evidence type="ECO:0000256" key="7">
    <source>
        <dbReference type="ARBA" id="ARBA00022845"/>
    </source>
</evidence>
<dbReference type="InterPro" id="IPR000795">
    <property type="entry name" value="T_Tr_GTP-bd_dom"/>
</dbReference>
<dbReference type="OrthoDB" id="342024at2759"/>
<dbReference type="PRINTS" id="PR00315">
    <property type="entry name" value="ELONGATNFCT"/>
</dbReference>
<keyword evidence="16" id="KW-1185">Reference proteome</keyword>
<dbReference type="PROSITE" id="PS51722">
    <property type="entry name" value="G_TR_2"/>
    <property type="match status" value="1"/>
</dbReference>
<keyword evidence="5" id="KW-0251">Elongation factor</keyword>
<evidence type="ECO:0000256" key="6">
    <source>
        <dbReference type="ARBA" id="ARBA00022801"/>
    </source>
</evidence>